<reference evidence="1" key="1">
    <citation type="submission" date="2024-09" db="EMBL/GenBank/DDBJ databases">
        <title>Draft Genome Sequences of Neofusicoccum parvum.</title>
        <authorList>
            <person name="Ashida A."/>
            <person name="Camagna M."/>
            <person name="Tanaka A."/>
            <person name="Takemoto D."/>
        </authorList>
    </citation>
    <scope>NUCLEOTIDE SEQUENCE</scope>
    <source>
        <strain evidence="1">PPO83</strain>
    </source>
</reference>
<evidence type="ECO:0000313" key="2">
    <source>
        <dbReference type="Proteomes" id="UP001165186"/>
    </source>
</evidence>
<keyword evidence="2" id="KW-1185">Reference proteome</keyword>
<protein>
    <submittedName>
        <fullName evidence="1">Uncharacterized protein</fullName>
    </submittedName>
</protein>
<dbReference type="EMBL" id="BSXG01000032">
    <property type="protein sequence ID" value="GME26929.1"/>
    <property type="molecule type" value="Genomic_DNA"/>
</dbReference>
<proteinExistence type="predicted"/>
<sequence length="1123" mass="125236">MSNLHFRIYVNDNGVLMIEDMSTNGTLVDAVHLKAKTNNPDFPKTQMLYPGSMITLLSPRPEEVIKFIVRIPDRTGYEDEFAQNMNSFLNNVEAAVEVKRQQPGFAVPAVPKTAQSTGRRQPVKSVHTFGMHWNGGREYNVVALLGKGAFATVYQLATAMDGQLLAAKELEKKRFMKNGQMDQKLDNEMKIMQSLSHPHIVQYIDTKDHNSHLYIIMEYVPFGNLSEWLTKNHILPEGAVQRMACQIFSALAYLHSKRITHRDIKPDNILIASEEPFDVKLSDFGLSKVVSNNETFLKTFCGTLLYCAPEVFPHYDGHGNKKRRKPGESKKSFHSYSQSVDIWSFGAVLWSSLCGSPPFEGIMDNTGRAMFNRIMETSLDPTPLREHGVSELGIDLLMAMLKTDPASRPTELQCLAHPWLSGLAKEIVPDIFQPDLTAIPEEDEEEEEEDESFEAVAEDKFSQLSLNDRKAGWGLPDFTDDSQDELGEDLDAINPHQSKRPRNPVLRPRNGVDSFALRLEARGKSRLFGEIGQPPLNSPRTLDNKTNQALMEEDSSGPEIPDKSPKANQSIKRRNASEDDADEEDNDGGEEITGGAVHSPPAIDSGFRVPARRLGKLTTTDDSFLKLVLRLQDAVESWGRSPTNTLPYHDVNDTRIPKSAFTLWFYAPGIDDMIKDDKDWTSMPDLHVCISTQSSKGIFINDTRLGPRQPDGRYPFGRLYTADVITVFHQGNKKSLRFSSGNMSTPTKTLGHVVVTGGCGFLGHHIVKLLVERFPASRVSVLDLRTTTNRLTSPQVSYHDADITDEHRLVELFQKLTPDVVIHTASPVAVGIKDELMRAVNVDGTRNLLRAARENGVKAFVYTSSASVIFDNVSELVNADETYPLVAGKDQPSYYTSTKAWAETAVLDANRTPLAPRFLTCAIRPAGIFGEGDVQLIPPMLGAYFRGQSKFQLGDNTNLFDFTYVGNVAHAHLLAAAALLQTHALHPTVPLDTERVDGEAFFVTNDQPVPFWDFARAVWRQAGPPVPPEKVWALPKDLMMPVGGLLEWVFWALGRKPNLTRDQVRYSTVRRYYNIGKAKSRLGYKPIVPLEEGVKRGVKEVLSREGPEWAWVKGGGAPPARAH</sequence>
<organism evidence="1 2">
    <name type="scientific">Neofusicoccum parvum</name>
    <dbReference type="NCBI Taxonomy" id="310453"/>
    <lineage>
        <taxon>Eukaryota</taxon>
        <taxon>Fungi</taxon>
        <taxon>Dikarya</taxon>
        <taxon>Ascomycota</taxon>
        <taxon>Pezizomycotina</taxon>
        <taxon>Dothideomycetes</taxon>
        <taxon>Dothideomycetes incertae sedis</taxon>
        <taxon>Botryosphaeriales</taxon>
        <taxon>Botryosphaeriaceae</taxon>
        <taxon>Neofusicoccum</taxon>
    </lineage>
</organism>
<dbReference type="Proteomes" id="UP001165186">
    <property type="component" value="Unassembled WGS sequence"/>
</dbReference>
<accession>A0ACB5S2C0</accession>
<comment type="caution">
    <text evidence="1">The sequence shown here is derived from an EMBL/GenBank/DDBJ whole genome shotgun (WGS) entry which is preliminary data.</text>
</comment>
<evidence type="ECO:0000313" key="1">
    <source>
        <dbReference type="EMBL" id="GME26929.1"/>
    </source>
</evidence>
<gene>
    <name evidence="1" type="primary">g11498</name>
    <name evidence="1" type="ORF">NpPPO83_00011498</name>
</gene>
<name>A0ACB5S2C0_9PEZI</name>